<organism evidence="6 7">
    <name type="scientific">Paecilomyces lecythidis</name>
    <dbReference type="NCBI Taxonomy" id="3004212"/>
    <lineage>
        <taxon>Eukaryota</taxon>
        <taxon>Fungi</taxon>
        <taxon>Dikarya</taxon>
        <taxon>Ascomycota</taxon>
        <taxon>Pezizomycotina</taxon>
        <taxon>Eurotiomycetes</taxon>
        <taxon>Eurotiomycetidae</taxon>
        <taxon>Eurotiales</taxon>
        <taxon>Thermoascaceae</taxon>
        <taxon>Paecilomyces</taxon>
    </lineage>
</organism>
<dbReference type="Proteomes" id="UP001583193">
    <property type="component" value="Unassembled WGS sequence"/>
</dbReference>
<dbReference type="PANTHER" id="PTHR10237:SF14">
    <property type="entry name" value="MYND-TYPE DOMAIN-CONTAINING PROTEIN"/>
    <property type="match status" value="1"/>
</dbReference>
<evidence type="ECO:0000256" key="1">
    <source>
        <dbReference type="ARBA" id="ARBA00022723"/>
    </source>
</evidence>
<keyword evidence="7" id="KW-1185">Reference proteome</keyword>
<sequence>MDTDISTERVLSIWGPPVPKTRACSACKKAEPAEQQTLKRCARCQTTLYCSRECQKAHWKTHKISCAWGAIRNNTYLDSLSEEAAMEQLIDAYRLRVEDDYKFRGDVHGLYAMEDPFDDFEEFLDLAEEQMEEKEQDEGSLKRPGILPKWWCEEKRIVCEEKAMRDSWCSVTYAVEKSDIREHYKDITMPMKLRMLAETVYGFSVIKDLV</sequence>
<dbReference type="PROSITE" id="PS50865">
    <property type="entry name" value="ZF_MYND_2"/>
    <property type="match status" value="1"/>
</dbReference>
<evidence type="ECO:0000259" key="5">
    <source>
        <dbReference type="PROSITE" id="PS50865"/>
    </source>
</evidence>
<dbReference type="Gene3D" id="6.10.140.2220">
    <property type="match status" value="1"/>
</dbReference>
<dbReference type="PANTHER" id="PTHR10237">
    <property type="entry name" value="DEFORMED EPIDERMAL AUTOREGULATORY FACTOR 1 HOMOLOG SUPPRESSIN"/>
    <property type="match status" value="1"/>
</dbReference>
<keyword evidence="2 4" id="KW-0863">Zinc-finger</keyword>
<evidence type="ECO:0000256" key="3">
    <source>
        <dbReference type="ARBA" id="ARBA00022833"/>
    </source>
</evidence>
<dbReference type="Pfam" id="PF01753">
    <property type="entry name" value="zf-MYND"/>
    <property type="match status" value="1"/>
</dbReference>
<name>A0ABR3X8C8_9EURO</name>
<keyword evidence="1" id="KW-0479">Metal-binding</keyword>
<evidence type="ECO:0000313" key="7">
    <source>
        <dbReference type="Proteomes" id="UP001583193"/>
    </source>
</evidence>
<evidence type="ECO:0000256" key="4">
    <source>
        <dbReference type="PROSITE-ProRule" id="PRU00134"/>
    </source>
</evidence>
<dbReference type="SUPFAM" id="SSF144232">
    <property type="entry name" value="HIT/MYND zinc finger-like"/>
    <property type="match status" value="1"/>
</dbReference>
<proteinExistence type="predicted"/>
<keyword evidence="3" id="KW-0862">Zinc</keyword>
<accession>A0ABR3X8C8</accession>
<dbReference type="InterPro" id="IPR002893">
    <property type="entry name" value="Znf_MYND"/>
</dbReference>
<reference evidence="6 7" key="1">
    <citation type="journal article" date="2024" name="IMA Fungus">
        <title>IMA Genome - F19 : A genome assembly and annotation guide to empower mycologists, including annotated draft genome sequences of Ceratocystis pirilliformis, Diaporthe australafricana, Fusarium ophioides, Paecilomyces lecythidis, and Sporothrix stenoceras.</title>
        <authorList>
            <person name="Aylward J."/>
            <person name="Wilson A.M."/>
            <person name="Visagie C.M."/>
            <person name="Spraker J."/>
            <person name="Barnes I."/>
            <person name="Buitendag C."/>
            <person name="Ceriani C."/>
            <person name="Del Mar Angel L."/>
            <person name="du Plessis D."/>
            <person name="Fuchs T."/>
            <person name="Gasser K."/>
            <person name="Kramer D."/>
            <person name="Li W."/>
            <person name="Munsamy K."/>
            <person name="Piso A."/>
            <person name="Price J.L."/>
            <person name="Sonnekus B."/>
            <person name="Thomas C."/>
            <person name="van der Nest A."/>
            <person name="van Dijk A."/>
            <person name="van Heerden A."/>
            <person name="van Vuuren N."/>
            <person name="Yilmaz N."/>
            <person name="Duong T.A."/>
            <person name="van der Merwe N.A."/>
            <person name="Wingfield M.J."/>
            <person name="Wingfield B.D."/>
        </authorList>
    </citation>
    <scope>NUCLEOTIDE SEQUENCE [LARGE SCALE GENOMIC DNA]</scope>
    <source>
        <strain evidence="6 7">CMW 18167</strain>
    </source>
</reference>
<protein>
    <recommendedName>
        <fullName evidence="5">MYND-type domain-containing protein</fullName>
    </recommendedName>
</protein>
<feature type="domain" description="MYND-type" evidence="5">
    <location>
        <begin position="24"/>
        <end position="66"/>
    </location>
</feature>
<comment type="caution">
    <text evidence="6">The sequence shown here is derived from an EMBL/GenBank/DDBJ whole genome shotgun (WGS) entry which is preliminary data.</text>
</comment>
<evidence type="ECO:0000313" key="6">
    <source>
        <dbReference type="EMBL" id="KAL1872206.1"/>
    </source>
</evidence>
<dbReference type="InterPro" id="IPR024119">
    <property type="entry name" value="TF_DEAF-1"/>
</dbReference>
<dbReference type="PROSITE" id="PS01360">
    <property type="entry name" value="ZF_MYND_1"/>
    <property type="match status" value="1"/>
</dbReference>
<dbReference type="EMBL" id="JAVDPF010000025">
    <property type="protein sequence ID" value="KAL1872206.1"/>
    <property type="molecule type" value="Genomic_DNA"/>
</dbReference>
<gene>
    <name evidence="6" type="ORF">Plec18167_006809</name>
</gene>
<evidence type="ECO:0000256" key="2">
    <source>
        <dbReference type="ARBA" id="ARBA00022771"/>
    </source>
</evidence>